<gene>
    <name evidence="7" type="ORF">BD626DRAFT_571902</name>
</gene>
<evidence type="ECO:0000256" key="4">
    <source>
        <dbReference type="ARBA" id="ARBA00022490"/>
    </source>
</evidence>
<dbReference type="CDD" id="cd14820">
    <property type="entry name" value="TRAX"/>
    <property type="match status" value="1"/>
</dbReference>
<dbReference type="GO" id="GO:0005737">
    <property type="term" value="C:cytoplasm"/>
    <property type="evidence" value="ECO:0007669"/>
    <property type="project" value="UniProtKB-SubCell"/>
</dbReference>
<feature type="region of interest" description="Disordered" evidence="6">
    <location>
        <begin position="245"/>
        <end position="271"/>
    </location>
</feature>
<accession>A0A550C5N6</accession>
<keyword evidence="4" id="KW-0963">Cytoplasm</keyword>
<organism evidence="7 8">
    <name type="scientific">Schizophyllum amplum</name>
    <dbReference type="NCBI Taxonomy" id="97359"/>
    <lineage>
        <taxon>Eukaryota</taxon>
        <taxon>Fungi</taxon>
        <taxon>Dikarya</taxon>
        <taxon>Basidiomycota</taxon>
        <taxon>Agaricomycotina</taxon>
        <taxon>Agaricomycetes</taxon>
        <taxon>Agaricomycetidae</taxon>
        <taxon>Agaricales</taxon>
        <taxon>Schizophyllaceae</taxon>
        <taxon>Schizophyllum</taxon>
    </lineage>
</organism>
<dbReference type="GO" id="GO:0005634">
    <property type="term" value="C:nucleus"/>
    <property type="evidence" value="ECO:0007669"/>
    <property type="project" value="UniProtKB-SubCell"/>
</dbReference>
<dbReference type="OrthoDB" id="31005at2759"/>
<dbReference type="Gene3D" id="1.20.58.190">
    <property type="entry name" value="Translin, domain 1"/>
    <property type="match status" value="1"/>
</dbReference>
<feature type="compositionally biased region" description="Acidic residues" evidence="6">
    <location>
        <begin position="262"/>
        <end position="271"/>
    </location>
</feature>
<comment type="similarity">
    <text evidence="3">Belongs to the translin family.</text>
</comment>
<feature type="compositionally biased region" description="Basic and acidic residues" evidence="6">
    <location>
        <begin position="250"/>
        <end position="261"/>
    </location>
</feature>
<protein>
    <submittedName>
        <fullName evidence="7">Translin</fullName>
    </submittedName>
</protein>
<reference evidence="7 8" key="1">
    <citation type="journal article" date="2019" name="New Phytol.">
        <title>Comparative genomics reveals unique wood-decay strategies and fruiting body development in the Schizophyllaceae.</title>
        <authorList>
            <person name="Almasi E."/>
            <person name="Sahu N."/>
            <person name="Krizsan K."/>
            <person name="Balint B."/>
            <person name="Kovacs G.M."/>
            <person name="Kiss B."/>
            <person name="Cseklye J."/>
            <person name="Drula E."/>
            <person name="Henrissat B."/>
            <person name="Nagy I."/>
            <person name="Chovatia M."/>
            <person name="Adam C."/>
            <person name="LaButti K."/>
            <person name="Lipzen A."/>
            <person name="Riley R."/>
            <person name="Grigoriev I.V."/>
            <person name="Nagy L.G."/>
        </authorList>
    </citation>
    <scope>NUCLEOTIDE SEQUENCE [LARGE SCALE GENOMIC DNA]</scope>
    <source>
        <strain evidence="7 8">NL-1724</strain>
    </source>
</reference>
<dbReference type="InterPro" id="IPR036081">
    <property type="entry name" value="Translin_sf"/>
</dbReference>
<dbReference type="SUPFAM" id="SSF74784">
    <property type="entry name" value="Translin"/>
    <property type="match status" value="1"/>
</dbReference>
<sequence length="271" mass="31512">MTSPALNARDDVLGLFDTFRQDLDEHHDRRERLIKSSRDATNLSKKVIFLLHRLMTEDAPDSRKAARRGHEKLKEVQEIYKNMQDELESERFWRYQRQVSPGLQEYIEALAYAHYLEHEALISFEDVQRTISREDGSPYFPLTTSDYLLGVSDLTGELMRLAISGISRRGGRNKAAEICAFVRDCKADFERLSPYVRDLNKKQAVTAQSLQKIEDAAYTIAIRFSEYDVPPEMMEDIVSETVASFNTGSRDTRRTRGRHEDYDPEERDEYD</sequence>
<evidence type="ECO:0000313" key="8">
    <source>
        <dbReference type="Proteomes" id="UP000320762"/>
    </source>
</evidence>
<evidence type="ECO:0000256" key="1">
    <source>
        <dbReference type="ARBA" id="ARBA00004123"/>
    </source>
</evidence>
<dbReference type="EMBL" id="VDMD01000023">
    <property type="protein sequence ID" value="TRM60118.1"/>
    <property type="molecule type" value="Genomic_DNA"/>
</dbReference>
<evidence type="ECO:0000256" key="2">
    <source>
        <dbReference type="ARBA" id="ARBA00004496"/>
    </source>
</evidence>
<evidence type="ECO:0000256" key="6">
    <source>
        <dbReference type="SAM" id="MobiDB-lite"/>
    </source>
</evidence>
<dbReference type="Pfam" id="PF01997">
    <property type="entry name" value="Translin"/>
    <property type="match status" value="1"/>
</dbReference>
<dbReference type="PANTHER" id="PTHR10741">
    <property type="entry name" value="TRANSLIN AND TRANSLIN ASSOCIATED PROTEIN X"/>
    <property type="match status" value="1"/>
</dbReference>
<dbReference type="GO" id="GO:0043565">
    <property type="term" value="F:sequence-specific DNA binding"/>
    <property type="evidence" value="ECO:0007669"/>
    <property type="project" value="InterPro"/>
</dbReference>
<dbReference type="InterPro" id="IPR002848">
    <property type="entry name" value="Translin_fam"/>
</dbReference>
<proteinExistence type="inferred from homology"/>
<evidence type="ECO:0000313" key="7">
    <source>
        <dbReference type="EMBL" id="TRM60118.1"/>
    </source>
</evidence>
<comment type="subcellular location">
    <subcellularLocation>
        <location evidence="2">Cytoplasm</location>
    </subcellularLocation>
    <subcellularLocation>
        <location evidence="1">Nucleus</location>
    </subcellularLocation>
</comment>
<dbReference type="InterPro" id="IPR016068">
    <property type="entry name" value="Translin_N"/>
</dbReference>
<keyword evidence="5" id="KW-0539">Nucleus</keyword>
<evidence type="ECO:0000256" key="5">
    <source>
        <dbReference type="ARBA" id="ARBA00023242"/>
    </source>
</evidence>
<dbReference type="AlphaFoldDB" id="A0A550C5N6"/>
<dbReference type="Gene3D" id="1.20.58.200">
    <property type="entry name" value="Translin, domain 2"/>
    <property type="match status" value="1"/>
</dbReference>
<evidence type="ECO:0000256" key="3">
    <source>
        <dbReference type="ARBA" id="ARBA00005902"/>
    </source>
</evidence>
<comment type="caution">
    <text evidence="7">The sequence shown here is derived from an EMBL/GenBank/DDBJ whole genome shotgun (WGS) entry which is preliminary data.</text>
</comment>
<dbReference type="STRING" id="97359.A0A550C5N6"/>
<keyword evidence="8" id="KW-1185">Reference proteome</keyword>
<dbReference type="InterPro" id="IPR016069">
    <property type="entry name" value="Translin_C"/>
</dbReference>
<dbReference type="Proteomes" id="UP000320762">
    <property type="component" value="Unassembled WGS sequence"/>
</dbReference>
<name>A0A550C5N6_9AGAR</name>